<gene>
    <name evidence="1" type="ORF">B0H98_1054</name>
</gene>
<dbReference type="AlphaFoldDB" id="A0A2T0V2R1"/>
<evidence type="ECO:0000313" key="2">
    <source>
        <dbReference type="Proteomes" id="UP000237647"/>
    </source>
</evidence>
<organism evidence="1 2">
    <name type="scientific">Vreelandella songnenensis</name>
    <dbReference type="NCBI Taxonomy" id="1176243"/>
    <lineage>
        <taxon>Bacteria</taxon>
        <taxon>Pseudomonadati</taxon>
        <taxon>Pseudomonadota</taxon>
        <taxon>Gammaproteobacteria</taxon>
        <taxon>Oceanospirillales</taxon>
        <taxon>Halomonadaceae</taxon>
        <taxon>Vreelandella</taxon>
    </lineage>
</organism>
<sequence length="50" mass="5653">MKRHRTGRTTRIMLETDTKTASDAFRFAENAACSLISLSILCGEVLEHDR</sequence>
<reference evidence="1 2" key="1">
    <citation type="submission" date="2018-03" db="EMBL/GenBank/DDBJ databases">
        <title>Genomic Encyclopedia of Type Strains, Phase III (KMG-III): the genomes of soil and plant-associated and newly described type strains.</title>
        <authorList>
            <person name="Whitman W."/>
        </authorList>
    </citation>
    <scope>NUCLEOTIDE SEQUENCE [LARGE SCALE GENOMIC DNA]</scope>
    <source>
        <strain evidence="1 2">CGMCC 1.12152</strain>
    </source>
</reference>
<name>A0A2T0V2R1_9GAMM</name>
<comment type="caution">
    <text evidence="1">The sequence shown here is derived from an EMBL/GenBank/DDBJ whole genome shotgun (WGS) entry which is preliminary data.</text>
</comment>
<accession>A0A2T0V2R1</accession>
<dbReference type="Proteomes" id="UP000237647">
    <property type="component" value="Unassembled WGS sequence"/>
</dbReference>
<dbReference type="EMBL" id="PVTK01000005">
    <property type="protein sequence ID" value="PRY64348.1"/>
    <property type="molecule type" value="Genomic_DNA"/>
</dbReference>
<protein>
    <submittedName>
        <fullName evidence="1">Uncharacterized protein</fullName>
    </submittedName>
</protein>
<evidence type="ECO:0000313" key="1">
    <source>
        <dbReference type="EMBL" id="PRY64348.1"/>
    </source>
</evidence>
<keyword evidence="2" id="KW-1185">Reference proteome</keyword>
<proteinExistence type="predicted"/>